<proteinExistence type="predicted"/>
<sequence length="291" mass="30490">MTREDNWGRWGDADETGALNLVDPATTVAALGAVASGRVVSLAQPAGAAAGVPAHRNGSARYMDRDAGDYALGARSPNGFRFAEDTVTISTHSGTHVDALSHTWSGDQLYNGHSSANIRSTSGARRLGAEKLRSVVTRGILVDLVEDNGGPLAPSTPVGADALERAYATAGTEPQIGDAVLLRTGWWDPAKSPAEYFDLEPGLDIGAARWLADHDVAIVGADNYAVEQQPSPDGSTFPVHLHLIHKFGIPLIENLDLDELAATGRKVFVFVFAPIPLAGSTASPVTPLAIL</sequence>
<dbReference type="Proteomes" id="UP000551501">
    <property type="component" value="Unassembled WGS sequence"/>
</dbReference>
<dbReference type="Gene3D" id="3.50.30.50">
    <property type="entry name" value="Putative cyclase"/>
    <property type="match status" value="1"/>
</dbReference>
<reference evidence="1 2" key="1">
    <citation type="submission" date="2020-08" db="EMBL/GenBank/DDBJ databases">
        <title>Sequencing the genomes of 1000 actinobacteria strains.</title>
        <authorList>
            <person name="Klenk H.-P."/>
        </authorList>
    </citation>
    <scope>NUCLEOTIDE SEQUENCE [LARGE SCALE GENOMIC DNA]</scope>
    <source>
        <strain evidence="1 2">DSM 45298</strain>
    </source>
</reference>
<dbReference type="SUPFAM" id="SSF102198">
    <property type="entry name" value="Putative cyclase"/>
    <property type="match status" value="1"/>
</dbReference>
<evidence type="ECO:0000313" key="2">
    <source>
        <dbReference type="Proteomes" id="UP000551501"/>
    </source>
</evidence>
<name>A0A840EZ54_9ACTN</name>
<organism evidence="1 2">
    <name type="scientific">Gordonia humi</name>
    <dbReference type="NCBI Taxonomy" id="686429"/>
    <lineage>
        <taxon>Bacteria</taxon>
        <taxon>Bacillati</taxon>
        <taxon>Actinomycetota</taxon>
        <taxon>Actinomycetes</taxon>
        <taxon>Mycobacteriales</taxon>
        <taxon>Gordoniaceae</taxon>
        <taxon>Gordonia</taxon>
    </lineage>
</organism>
<dbReference type="RefSeq" id="WP_183370629.1">
    <property type="nucleotide sequence ID" value="NZ_BAABHL010000122.1"/>
</dbReference>
<dbReference type="InterPro" id="IPR007325">
    <property type="entry name" value="KFase/CYL"/>
</dbReference>
<dbReference type="Pfam" id="PF04199">
    <property type="entry name" value="Cyclase"/>
    <property type="match status" value="1"/>
</dbReference>
<dbReference type="AlphaFoldDB" id="A0A840EZ54"/>
<gene>
    <name evidence="1" type="ORF">BKA16_002156</name>
</gene>
<accession>A0A840EZ54</accession>
<comment type="caution">
    <text evidence="1">The sequence shown here is derived from an EMBL/GenBank/DDBJ whole genome shotgun (WGS) entry which is preliminary data.</text>
</comment>
<dbReference type="GO" id="GO:0019441">
    <property type="term" value="P:L-tryptophan catabolic process to kynurenine"/>
    <property type="evidence" value="ECO:0007669"/>
    <property type="project" value="InterPro"/>
</dbReference>
<dbReference type="GO" id="GO:0004061">
    <property type="term" value="F:arylformamidase activity"/>
    <property type="evidence" value="ECO:0007669"/>
    <property type="project" value="InterPro"/>
</dbReference>
<dbReference type="EMBL" id="JACIFP010000001">
    <property type="protein sequence ID" value="MBB4135604.1"/>
    <property type="molecule type" value="Genomic_DNA"/>
</dbReference>
<protein>
    <submittedName>
        <fullName evidence="1">Kynurenine formamidase</fullName>
    </submittedName>
</protein>
<keyword evidence="2" id="KW-1185">Reference proteome</keyword>
<dbReference type="PANTHER" id="PTHR34861">
    <property type="match status" value="1"/>
</dbReference>
<evidence type="ECO:0000313" key="1">
    <source>
        <dbReference type="EMBL" id="MBB4135604.1"/>
    </source>
</evidence>
<dbReference type="PANTHER" id="PTHR34861:SF10">
    <property type="entry name" value="CYCLASE"/>
    <property type="match status" value="1"/>
</dbReference>
<dbReference type="InterPro" id="IPR037175">
    <property type="entry name" value="KFase_sf"/>
</dbReference>